<evidence type="ECO:0000313" key="3">
    <source>
        <dbReference type="Proteomes" id="UP000472277"/>
    </source>
</evidence>
<sequence length="55" mass="6129">RDQKILLGVVIEMWVDHMDSITHPERRKLSSLALLGTTKGSRAASCPMTQAYQTS</sequence>
<feature type="domain" description="Importin-7/11-like TPR repeats" evidence="1">
    <location>
        <begin position="6"/>
        <end position="35"/>
    </location>
</feature>
<dbReference type="Proteomes" id="UP000472277">
    <property type="component" value="Chromosome 9"/>
</dbReference>
<dbReference type="Pfam" id="PF25758">
    <property type="entry name" value="TPR_IPO11"/>
    <property type="match status" value="1"/>
</dbReference>
<dbReference type="AlphaFoldDB" id="A0A673Z483"/>
<evidence type="ECO:0000259" key="1">
    <source>
        <dbReference type="Pfam" id="PF25758"/>
    </source>
</evidence>
<accession>A0A673Z483</accession>
<keyword evidence="3" id="KW-1185">Reference proteome</keyword>
<evidence type="ECO:0000313" key="2">
    <source>
        <dbReference type="Ensembl" id="ENSSTUP00000041707.1"/>
    </source>
</evidence>
<dbReference type="InParanoid" id="A0A673Z483"/>
<name>A0A673Z483_SALTR</name>
<protein>
    <recommendedName>
        <fullName evidence="1">Importin-7/11-like TPR repeats domain-containing protein</fullName>
    </recommendedName>
</protein>
<proteinExistence type="predicted"/>
<organism evidence="2 3">
    <name type="scientific">Salmo trutta</name>
    <name type="common">Brown trout</name>
    <dbReference type="NCBI Taxonomy" id="8032"/>
    <lineage>
        <taxon>Eukaryota</taxon>
        <taxon>Metazoa</taxon>
        <taxon>Chordata</taxon>
        <taxon>Craniata</taxon>
        <taxon>Vertebrata</taxon>
        <taxon>Euteleostomi</taxon>
        <taxon>Actinopterygii</taxon>
        <taxon>Neopterygii</taxon>
        <taxon>Teleostei</taxon>
        <taxon>Protacanthopterygii</taxon>
        <taxon>Salmoniformes</taxon>
        <taxon>Salmonidae</taxon>
        <taxon>Salmoninae</taxon>
        <taxon>Salmo</taxon>
    </lineage>
</organism>
<dbReference type="InterPro" id="IPR058669">
    <property type="entry name" value="TPR_IPO7/11-like"/>
</dbReference>
<dbReference type="GeneTree" id="ENSGT00950000185904"/>
<dbReference type="Ensembl" id="ENSSTUT00000043565.1">
    <property type="protein sequence ID" value="ENSSTUP00000041707.1"/>
    <property type="gene ID" value="ENSSTUG00000017647.1"/>
</dbReference>
<reference evidence="2" key="2">
    <citation type="submission" date="2025-09" db="UniProtKB">
        <authorList>
            <consortium name="Ensembl"/>
        </authorList>
    </citation>
    <scope>IDENTIFICATION</scope>
</reference>
<reference evidence="2" key="1">
    <citation type="submission" date="2025-08" db="UniProtKB">
        <authorList>
            <consortium name="Ensembl"/>
        </authorList>
    </citation>
    <scope>IDENTIFICATION</scope>
</reference>